<name>A0A815X3H9_9BILA</name>
<reference evidence="1" key="1">
    <citation type="submission" date="2021-02" db="EMBL/GenBank/DDBJ databases">
        <authorList>
            <person name="Nowell W R."/>
        </authorList>
    </citation>
    <scope>NUCLEOTIDE SEQUENCE</scope>
</reference>
<sequence>MLNTFIKGGEVSIYTPDGK</sequence>
<gene>
    <name evidence="1" type="ORF">ZHD862_LOCUS39386</name>
</gene>
<evidence type="ECO:0000313" key="2">
    <source>
        <dbReference type="Proteomes" id="UP000663864"/>
    </source>
</evidence>
<dbReference type="Proteomes" id="UP000663864">
    <property type="component" value="Unassembled WGS sequence"/>
</dbReference>
<organism evidence="1 2">
    <name type="scientific">Rotaria sordida</name>
    <dbReference type="NCBI Taxonomy" id="392033"/>
    <lineage>
        <taxon>Eukaryota</taxon>
        <taxon>Metazoa</taxon>
        <taxon>Spiralia</taxon>
        <taxon>Gnathifera</taxon>
        <taxon>Rotifera</taxon>
        <taxon>Eurotatoria</taxon>
        <taxon>Bdelloidea</taxon>
        <taxon>Philodinida</taxon>
        <taxon>Philodinidae</taxon>
        <taxon>Rotaria</taxon>
    </lineage>
</organism>
<dbReference type="EMBL" id="CAJNOT010017967">
    <property type="protein sequence ID" value="CAF1552782.1"/>
    <property type="molecule type" value="Genomic_DNA"/>
</dbReference>
<dbReference type="AlphaFoldDB" id="A0A815X3H9"/>
<evidence type="ECO:0000313" key="1">
    <source>
        <dbReference type="EMBL" id="CAF1552782.1"/>
    </source>
</evidence>
<protein>
    <submittedName>
        <fullName evidence="1">Uncharacterized protein</fullName>
    </submittedName>
</protein>
<feature type="non-terminal residue" evidence="1">
    <location>
        <position position="1"/>
    </location>
</feature>
<accession>A0A815X3H9</accession>
<proteinExistence type="predicted"/>
<comment type="caution">
    <text evidence="1">The sequence shown here is derived from an EMBL/GenBank/DDBJ whole genome shotgun (WGS) entry which is preliminary data.</text>
</comment>